<dbReference type="GO" id="GO:0005886">
    <property type="term" value="C:plasma membrane"/>
    <property type="evidence" value="ECO:0007669"/>
    <property type="project" value="TreeGrafter"/>
</dbReference>
<dbReference type="GO" id="GO:0005524">
    <property type="term" value="F:ATP binding"/>
    <property type="evidence" value="ECO:0007669"/>
    <property type="project" value="UniProtKB-KW"/>
</dbReference>
<dbReference type="AlphaFoldDB" id="X0TQA6"/>
<accession>X0TQA6</accession>
<evidence type="ECO:0000313" key="5">
    <source>
        <dbReference type="EMBL" id="GAF89411.1"/>
    </source>
</evidence>
<dbReference type="GO" id="GO:0016887">
    <property type="term" value="F:ATP hydrolysis activity"/>
    <property type="evidence" value="ECO:0007669"/>
    <property type="project" value="InterPro"/>
</dbReference>
<feature type="domain" description="ABC transporter" evidence="4">
    <location>
        <begin position="2"/>
        <end position="255"/>
    </location>
</feature>
<keyword evidence="1" id="KW-0547">Nucleotide-binding</keyword>
<dbReference type="SMART" id="SM00382">
    <property type="entry name" value="AAA"/>
    <property type="match status" value="1"/>
</dbReference>
<comment type="caution">
    <text evidence="5">The sequence shown here is derived from an EMBL/GenBank/DDBJ whole genome shotgun (WGS) entry which is preliminary data.</text>
</comment>
<keyword evidence="2" id="KW-0067">ATP-binding</keyword>
<sequence>MIQVAEMFGIGLDESYEVTLYEDLTLDVRAGDVVFVTGPSGSGKSVLVERLERAIRDGQPDGGHIVNLAGVRSEVPGRKAQRARTGTGAGDPVRVRMDEAPVIDLMSGPLEGALRLLSAAGLADAFLLLRRARELSDGQRYRLRLALALDALLAHPNAEPGTRNAGTTNPRWQSGANQQHSPKRERGDGCCQARARGLRLLVADEFCSTLDRLCARAVAYRVRRLADTHGLTVVAASAHDDLVEDLAPDVLIVKHPGDRVEVHYADPVRGEGQP</sequence>
<dbReference type="InterPro" id="IPR015854">
    <property type="entry name" value="ABC_transpr_LolD-like"/>
</dbReference>
<dbReference type="InterPro" id="IPR003439">
    <property type="entry name" value="ABC_transporter-like_ATP-bd"/>
</dbReference>
<dbReference type="EMBL" id="BARS01015345">
    <property type="protein sequence ID" value="GAF89411.1"/>
    <property type="molecule type" value="Genomic_DNA"/>
</dbReference>
<dbReference type="InterPro" id="IPR027417">
    <property type="entry name" value="P-loop_NTPase"/>
</dbReference>
<reference evidence="5" key="1">
    <citation type="journal article" date="2014" name="Front. Microbiol.">
        <title>High frequency of phylogenetically diverse reductive dehalogenase-homologous genes in deep subseafloor sedimentary metagenomes.</title>
        <authorList>
            <person name="Kawai M."/>
            <person name="Futagami T."/>
            <person name="Toyoda A."/>
            <person name="Takaki Y."/>
            <person name="Nishi S."/>
            <person name="Hori S."/>
            <person name="Arai W."/>
            <person name="Tsubouchi T."/>
            <person name="Morono Y."/>
            <person name="Uchiyama I."/>
            <person name="Ito T."/>
            <person name="Fujiyama A."/>
            <person name="Inagaki F."/>
            <person name="Takami H."/>
        </authorList>
    </citation>
    <scope>NUCLEOTIDE SEQUENCE</scope>
    <source>
        <strain evidence="5">Expedition CK06-06</strain>
    </source>
</reference>
<gene>
    <name evidence="5" type="ORF">S01H1_25405</name>
</gene>
<name>X0TQA6_9ZZZZ</name>
<proteinExistence type="predicted"/>
<organism evidence="5">
    <name type="scientific">marine sediment metagenome</name>
    <dbReference type="NCBI Taxonomy" id="412755"/>
    <lineage>
        <taxon>unclassified sequences</taxon>
        <taxon>metagenomes</taxon>
        <taxon>ecological metagenomes</taxon>
    </lineage>
</organism>
<dbReference type="PROSITE" id="PS50893">
    <property type="entry name" value="ABC_TRANSPORTER_2"/>
    <property type="match status" value="1"/>
</dbReference>
<dbReference type="Pfam" id="PF00005">
    <property type="entry name" value="ABC_tran"/>
    <property type="match status" value="1"/>
</dbReference>
<evidence type="ECO:0000256" key="1">
    <source>
        <dbReference type="ARBA" id="ARBA00022741"/>
    </source>
</evidence>
<feature type="region of interest" description="Disordered" evidence="3">
    <location>
        <begin position="157"/>
        <end position="187"/>
    </location>
</feature>
<dbReference type="InterPro" id="IPR003593">
    <property type="entry name" value="AAA+_ATPase"/>
</dbReference>
<evidence type="ECO:0000256" key="2">
    <source>
        <dbReference type="ARBA" id="ARBA00022840"/>
    </source>
</evidence>
<dbReference type="SUPFAM" id="SSF52540">
    <property type="entry name" value="P-loop containing nucleoside triphosphate hydrolases"/>
    <property type="match status" value="1"/>
</dbReference>
<feature type="compositionally biased region" description="Polar residues" evidence="3">
    <location>
        <begin position="164"/>
        <end position="180"/>
    </location>
</feature>
<dbReference type="PANTHER" id="PTHR24220">
    <property type="entry name" value="IMPORT ATP-BINDING PROTEIN"/>
    <property type="match status" value="1"/>
</dbReference>
<evidence type="ECO:0000259" key="4">
    <source>
        <dbReference type="PROSITE" id="PS50893"/>
    </source>
</evidence>
<evidence type="ECO:0000256" key="3">
    <source>
        <dbReference type="SAM" id="MobiDB-lite"/>
    </source>
</evidence>
<protein>
    <recommendedName>
        <fullName evidence="4">ABC transporter domain-containing protein</fullName>
    </recommendedName>
</protein>
<dbReference type="GO" id="GO:0022857">
    <property type="term" value="F:transmembrane transporter activity"/>
    <property type="evidence" value="ECO:0007669"/>
    <property type="project" value="TreeGrafter"/>
</dbReference>
<dbReference type="Gene3D" id="3.40.50.300">
    <property type="entry name" value="P-loop containing nucleotide triphosphate hydrolases"/>
    <property type="match status" value="1"/>
</dbReference>